<evidence type="ECO:0000256" key="3">
    <source>
        <dbReference type="ARBA" id="ARBA00012598"/>
    </source>
</evidence>
<evidence type="ECO:0000256" key="5">
    <source>
        <dbReference type="ARBA" id="ARBA00023002"/>
    </source>
</evidence>
<keyword evidence="4" id="KW-0659">Purine metabolism</keyword>
<sequence length="304" mass="34505">MKIELGDNRYGKAENRVVRITREQSNHHILDLNVSVQLSGDFDDTHLNGSNAKVLPTDTQKNTVFAFAQKYPAMEPEAFGLILCEHFLDTQSHVTRAEVRLEQFLWDRIQVDGKPHPRAFQRNSTLTRTARVVMDRTANGSNESFVSSGVQDLVILKTSDSEFTGFIKDHYTTLPEATDRIMATQVSAKWRHDSHDAQTLKKKDFAKSYKLATQKMLATFAEHHSLSLQQTLFEMAKEMITEQPDLCAVQMSLPNKHHFLVDLSPFGQENTNEVFIAADRPYGLIEAVVNRDDAPDAGFIWPAW</sequence>
<dbReference type="AlphaFoldDB" id="A0A6J6L9Y1"/>
<dbReference type="PANTHER" id="PTHR42874">
    <property type="entry name" value="URICASE"/>
    <property type="match status" value="1"/>
</dbReference>
<dbReference type="PANTHER" id="PTHR42874:SF1">
    <property type="entry name" value="URICASE"/>
    <property type="match status" value="1"/>
</dbReference>
<evidence type="ECO:0000256" key="6">
    <source>
        <dbReference type="ARBA" id="ARBA00031317"/>
    </source>
</evidence>
<protein>
    <recommendedName>
        <fullName evidence="3">factor independent urate hydroxylase</fullName>
        <ecNumber evidence="3">1.7.3.3</ecNumber>
    </recommendedName>
    <alternativeName>
        <fullName evidence="6">Urate oxidase</fullName>
    </alternativeName>
</protein>
<accession>A0A6J6L9Y1</accession>
<dbReference type="GO" id="GO:0019628">
    <property type="term" value="P:urate catabolic process"/>
    <property type="evidence" value="ECO:0007669"/>
    <property type="project" value="UniProtKB-UniPathway"/>
</dbReference>
<reference evidence="7" key="1">
    <citation type="submission" date="2020-05" db="EMBL/GenBank/DDBJ databases">
        <authorList>
            <person name="Chiriac C."/>
            <person name="Salcher M."/>
            <person name="Ghai R."/>
            <person name="Kavagutti S V."/>
        </authorList>
    </citation>
    <scope>NUCLEOTIDE SEQUENCE</scope>
</reference>
<proteinExistence type="inferred from homology"/>
<keyword evidence="5" id="KW-0560">Oxidoreductase</keyword>
<comment type="similarity">
    <text evidence="2">Belongs to the uricase family.</text>
</comment>
<dbReference type="NCBIfam" id="TIGR03383">
    <property type="entry name" value="urate_oxi"/>
    <property type="match status" value="1"/>
</dbReference>
<dbReference type="UniPathway" id="UPA00394">
    <property type="reaction ID" value="UER00650"/>
</dbReference>
<name>A0A6J6L9Y1_9ZZZZ</name>
<comment type="pathway">
    <text evidence="1">Purine metabolism; urate degradation; (S)-allantoin from urate: step 1/3.</text>
</comment>
<organism evidence="7">
    <name type="scientific">freshwater metagenome</name>
    <dbReference type="NCBI Taxonomy" id="449393"/>
    <lineage>
        <taxon>unclassified sequences</taxon>
        <taxon>metagenomes</taxon>
        <taxon>ecological metagenomes</taxon>
    </lineage>
</organism>
<dbReference type="Pfam" id="PF01014">
    <property type="entry name" value="Uricase"/>
    <property type="match status" value="2"/>
</dbReference>
<dbReference type="Gene3D" id="3.10.270.10">
    <property type="entry name" value="Urate Oxidase"/>
    <property type="match status" value="1"/>
</dbReference>
<dbReference type="PRINTS" id="PR00093">
    <property type="entry name" value="URICASE"/>
</dbReference>
<dbReference type="SUPFAM" id="SSF55620">
    <property type="entry name" value="Tetrahydrobiopterin biosynthesis enzymes-like"/>
    <property type="match status" value="2"/>
</dbReference>
<dbReference type="EC" id="1.7.3.3" evidence="3"/>
<dbReference type="GO" id="GO:0004846">
    <property type="term" value="F:urate oxidase activity"/>
    <property type="evidence" value="ECO:0007669"/>
    <property type="project" value="UniProtKB-EC"/>
</dbReference>
<dbReference type="InterPro" id="IPR002042">
    <property type="entry name" value="Uricase"/>
</dbReference>
<evidence type="ECO:0000256" key="4">
    <source>
        <dbReference type="ARBA" id="ARBA00022631"/>
    </source>
</evidence>
<evidence type="ECO:0000256" key="1">
    <source>
        <dbReference type="ARBA" id="ARBA00004831"/>
    </source>
</evidence>
<dbReference type="GO" id="GO:0006144">
    <property type="term" value="P:purine nucleobase metabolic process"/>
    <property type="evidence" value="ECO:0007669"/>
    <property type="project" value="UniProtKB-KW"/>
</dbReference>
<dbReference type="EMBL" id="CAEZWP010000017">
    <property type="protein sequence ID" value="CAB4657289.1"/>
    <property type="molecule type" value="Genomic_DNA"/>
</dbReference>
<dbReference type="PIRSF" id="PIRSF000241">
    <property type="entry name" value="Urate_oxidase"/>
    <property type="match status" value="1"/>
</dbReference>
<evidence type="ECO:0000256" key="2">
    <source>
        <dbReference type="ARBA" id="ARBA00009760"/>
    </source>
</evidence>
<evidence type="ECO:0000313" key="7">
    <source>
        <dbReference type="EMBL" id="CAB4657289.1"/>
    </source>
</evidence>
<gene>
    <name evidence="7" type="ORF">UFOPK2265_00543</name>
</gene>